<evidence type="ECO:0000313" key="2">
    <source>
        <dbReference type="Proteomes" id="UP000075304"/>
    </source>
</evidence>
<protein>
    <submittedName>
        <fullName evidence="1">Uncharacterized protein</fullName>
    </submittedName>
</protein>
<dbReference type="PATRIC" id="fig|1398.25.peg.2782"/>
<proteinExistence type="predicted"/>
<reference evidence="1 2" key="1">
    <citation type="submission" date="2016-01" db="EMBL/GenBank/DDBJ databases">
        <title>Genome Sequences of Twelve Sporeforming Bacillus Species Isolated from Foods.</title>
        <authorList>
            <person name="Berendsen E.M."/>
            <person name="Wells-Bennik M.H."/>
            <person name="Krawcyk A.O."/>
            <person name="De Jong A."/>
            <person name="Holsappel S."/>
            <person name="Eijlander R.T."/>
            <person name="Kuipers O.P."/>
        </authorList>
    </citation>
    <scope>NUCLEOTIDE SEQUENCE [LARGE SCALE GENOMIC DNA]</scope>
    <source>
        <strain evidence="1 2">B4099</strain>
    </source>
</reference>
<dbReference type="AlphaFoldDB" id="A0A150KEU2"/>
<dbReference type="Proteomes" id="UP000075304">
    <property type="component" value="Unassembled WGS sequence"/>
</dbReference>
<organism evidence="1 2">
    <name type="scientific">Heyndrickxia coagulans</name>
    <name type="common">Weizmannia coagulans</name>
    <dbReference type="NCBI Taxonomy" id="1398"/>
    <lineage>
        <taxon>Bacteria</taxon>
        <taxon>Bacillati</taxon>
        <taxon>Bacillota</taxon>
        <taxon>Bacilli</taxon>
        <taxon>Bacillales</taxon>
        <taxon>Bacillaceae</taxon>
        <taxon>Heyndrickxia</taxon>
    </lineage>
</organism>
<accession>A0A150KEU2</accession>
<dbReference type="EMBL" id="LQYI01000045">
    <property type="protein sequence ID" value="KYC69731.1"/>
    <property type="molecule type" value="Genomic_DNA"/>
</dbReference>
<evidence type="ECO:0000313" key="1">
    <source>
        <dbReference type="EMBL" id="KYC69731.1"/>
    </source>
</evidence>
<name>A0A150KEU2_HEYCO</name>
<sequence>MKCKKMGNSKDKACLFGNRKGGQEQYALPDIPTKIEGLQSMADIHSKASRALTCPAQVWYSISIQIATMKDQ</sequence>
<comment type="caution">
    <text evidence="1">The sequence shown here is derived from an EMBL/GenBank/DDBJ whole genome shotgun (WGS) entry which is preliminary data.</text>
</comment>
<gene>
    <name evidence="1" type="ORF">B4099_1075</name>
</gene>